<dbReference type="InterPro" id="IPR008754">
    <property type="entry name" value="Peptidase_M43"/>
</dbReference>
<dbReference type="RefSeq" id="WP_132705067.1">
    <property type="nucleotide sequence ID" value="NZ_SMGI01000002.1"/>
</dbReference>
<evidence type="ECO:0000256" key="6">
    <source>
        <dbReference type="SAM" id="SignalP"/>
    </source>
</evidence>
<organism evidence="8 9">
    <name type="scientific">Winogradskyella wandonensis</name>
    <dbReference type="NCBI Taxonomy" id="1442586"/>
    <lineage>
        <taxon>Bacteria</taxon>
        <taxon>Pseudomonadati</taxon>
        <taxon>Bacteroidota</taxon>
        <taxon>Flavobacteriia</taxon>
        <taxon>Flavobacteriales</taxon>
        <taxon>Flavobacteriaceae</taxon>
        <taxon>Winogradskyella</taxon>
    </lineage>
</organism>
<feature type="domain" description="P/Homo B" evidence="7">
    <location>
        <begin position="518"/>
        <end position="674"/>
    </location>
</feature>
<dbReference type="InterPro" id="IPR024079">
    <property type="entry name" value="MetalloPept_cat_dom_sf"/>
</dbReference>
<evidence type="ECO:0000256" key="5">
    <source>
        <dbReference type="SAM" id="MobiDB-lite"/>
    </source>
</evidence>
<proteinExistence type="predicted"/>
<dbReference type="GO" id="GO:0004252">
    <property type="term" value="F:serine-type endopeptidase activity"/>
    <property type="evidence" value="ECO:0007669"/>
    <property type="project" value="InterPro"/>
</dbReference>
<evidence type="ECO:0000259" key="7">
    <source>
        <dbReference type="PROSITE" id="PS51829"/>
    </source>
</evidence>
<dbReference type="InterPro" id="IPR002884">
    <property type="entry name" value="P_dom"/>
</dbReference>
<dbReference type="Pfam" id="PF02412">
    <property type="entry name" value="TSP_3"/>
    <property type="match status" value="5"/>
</dbReference>
<dbReference type="Pfam" id="PF01483">
    <property type="entry name" value="P_proprotein"/>
    <property type="match status" value="2"/>
</dbReference>
<name>A0A4R1KU43_9FLAO</name>
<evidence type="ECO:0000256" key="1">
    <source>
        <dbReference type="ARBA" id="ARBA00022670"/>
    </source>
</evidence>
<dbReference type="Pfam" id="PF13585">
    <property type="entry name" value="CHU_C"/>
    <property type="match status" value="1"/>
</dbReference>
<evidence type="ECO:0000313" key="8">
    <source>
        <dbReference type="EMBL" id="TCK68060.1"/>
    </source>
</evidence>
<keyword evidence="2 6" id="KW-0732">Signal</keyword>
<dbReference type="GO" id="GO:0007155">
    <property type="term" value="P:cell adhesion"/>
    <property type="evidence" value="ECO:0007669"/>
    <property type="project" value="InterPro"/>
</dbReference>
<dbReference type="Gene3D" id="2.60.120.260">
    <property type="entry name" value="Galactose-binding domain-like"/>
    <property type="match status" value="2"/>
</dbReference>
<dbReference type="InterPro" id="IPR017897">
    <property type="entry name" value="Thrombospondin_3_rpt"/>
</dbReference>
<dbReference type="NCBIfam" id="TIGR04131">
    <property type="entry name" value="Bac_Flav_CTERM"/>
    <property type="match status" value="1"/>
</dbReference>
<comment type="caution">
    <text evidence="8">The sequence shown here is derived from an EMBL/GenBank/DDBJ whole genome shotgun (WGS) entry which is preliminary data.</text>
</comment>
<dbReference type="PROSITE" id="PS51829">
    <property type="entry name" value="P_HOMO_B"/>
    <property type="match status" value="2"/>
</dbReference>
<dbReference type="PROSITE" id="PS51234">
    <property type="entry name" value="TSP3"/>
    <property type="match status" value="3"/>
</dbReference>
<dbReference type="SUPFAM" id="SSF103647">
    <property type="entry name" value="TSP type-3 repeat"/>
    <property type="match status" value="2"/>
</dbReference>
<gene>
    <name evidence="8" type="ORF">DFQ05_1844</name>
</gene>
<evidence type="ECO:0000256" key="3">
    <source>
        <dbReference type="ARBA" id="ARBA00022801"/>
    </source>
</evidence>
<feature type="domain" description="P/Homo B" evidence="7">
    <location>
        <begin position="739"/>
        <end position="895"/>
    </location>
</feature>
<dbReference type="InterPro" id="IPR008979">
    <property type="entry name" value="Galactose-bd-like_sf"/>
</dbReference>
<evidence type="ECO:0000256" key="4">
    <source>
        <dbReference type="ARBA" id="ARBA00022837"/>
    </source>
</evidence>
<keyword evidence="9" id="KW-1185">Reference proteome</keyword>
<dbReference type="InterPro" id="IPR003367">
    <property type="entry name" value="Thrombospondin_3-like_rpt"/>
</dbReference>
<dbReference type="GO" id="GO:0006508">
    <property type="term" value="P:proteolysis"/>
    <property type="evidence" value="ECO:0007669"/>
    <property type="project" value="UniProtKB-KW"/>
</dbReference>
<dbReference type="GO" id="GO:0005509">
    <property type="term" value="F:calcium ion binding"/>
    <property type="evidence" value="ECO:0007669"/>
    <property type="project" value="InterPro"/>
</dbReference>
<dbReference type="InterPro" id="IPR013783">
    <property type="entry name" value="Ig-like_fold"/>
</dbReference>
<dbReference type="Pfam" id="PF05572">
    <property type="entry name" value="Peptidase_M43"/>
    <property type="match status" value="1"/>
</dbReference>
<feature type="signal peptide" evidence="6">
    <location>
        <begin position="1"/>
        <end position="21"/>
    </location>
</feature>
<dbReference type="InterPro" id="IPR026341">
    <property type="entry name" value="T9SS_type_B"/>
</dbReference>
<dbReference type="CDD" id="cd04275">
    <property type="entry name" value="ZnMc_pappalysin_like"/>
    <property type="match status" value="1"/>
</dbReference>
<dbReference type="AlphaFoldDB" id="A0A4R1KU43"/>
<dbReference type="Proteomes" id="UP000295714">
    <property type="component" value="Unassembled WGS sequence"/>
</dbReference>
<dbReference type="OrthoDB" id="9792152at2"/>
<dbReference type="PANTHER" id="PTHR10199">
    <property type="entry name" value="THROMBOSPONDIN"/>
    <property type="match status" value="1"/>
</dbReference>
<dbReference type="Gene3D" id="4.10.1080.10">
    <property type="entry name" value="TSP type-3 repeat"/>
    <property type="match status" value="1"/>
</dbReference>
<feature type="chain" id="PRO_5020452486" evidence="6">
    <location>
        <begin position="22"/>
        <end position="1092"/>
    </location>
</feature>
<protein>
    <submittedName>
        <fullName evidence="8">Gliding motility-associated-like protein</fullName>
    </submittedName>
</protein>
<dbReference type="SUPFAM" id="SSF55486">
    <property type="entry name" value="Metalloproteases ('zincins'), catalytic domain"/>
    <property type="match status" value="1"/>
</dbReference>
<dbReference type="SUPFAM" id="SSF49785">
    <property type="entry name" value="Galactose-binding domain-like"/>
    <property type="match status" value="2"/>
</dbReference>
<reference evidence="8 9" key="1">
    <citation type="journal article" date="2015" name="Stand. Genomic Sci.">
        <title>Genomic Encyclopedia of Bacterial and Archaeal Type Strains, Phase III: the genomes of soil and plant-associated and newly described type strains.</title>
        <authorList>
            <person name="Whitman W.B."/>
            <person name="Woyke T."/>
            <person name="Klenk H.P."/>
            <person name="Zhou Y."/>
            <person name="Lilburn T.G."/>
            <person name="Beck B.J."/>
            <person name="De Vos P."/>
            <person name="Vandamme P."/>
            <person name="Eisen J.A."/>
            <person name="Garrity G."/>
            <person name="Hugenholtz P."/>
            <person name="Kyrpides N.C."/>
        </authorList>
    </citation>
    <scope>NUCLEOTIDE SEQUENCE [LARGE SCALE GENOMIC DNA]</scope>
    <source>
        <strain evidence="8 9">CECT 8445</strain>
    </source>
</reference>
<keyword evidence="4" id="KW-0106">Calcium</keyword>
<keyword evidence="1" id="KW-0645">Protease</keyword>
<evidence type="ECO:0000313" key="9">
    <source>
        <dbReference type="Proteomes" id="UP000295714"/>
    </source>
</evidence>
<feature type="compositionally biased region" description="Acidic residues" evidence="5">
    <location>
        <begin position="955"/>
        <end position="969"/>
    </location>
</feature>
<keyword evidence="3" id="KW-0378">Hydrolase</keyword>
<feature type="region of interest" description="Disordered" evidence="5">
    <location>
        <begin position="950"/>
        <end position="969"/>
    </location>
</feature>
<dbReference type="PANTHER" id="PTHR10199:SF100">
    <property type="entry name" value="THROMBOSPONDIN, ISOFORM A"/>
    <property type="match status" value="1"/>
</dbReference>
<dbReference type="EMBL" id="SMGI01000002">
    <property type="protein sequence ID" value="TCK68060.1"/>
    <property type="molecule type" value="Genomic_DNA"/>
</dbReference>
<sequence>MKKNLYYLVAAFFLVTTSMFAQERICASAELLEQQLQNNPSHAENLARLEERTRLRANNDPSVQRMDGILYVPVVVHVVYNTDAQNISDAQIQSQIDVINKDFRGLNVEFADIQANQWPQAADMEIEFYLAQIDPDGNPTNGITRTQTDITSFGFEDTMKSTAAGGKDPWDTSLYFNFWTVNFSGGLLGFAQFPGGDPSTDGIVMGYNFFGSSDDDDGSFVLSAPFDKGRTTTHEMGHFFNLRHIWGDGPCGADDFVDDTPESDASNGGCQTGSVSCGSVDMVENYMDYSDDACMGLFTEGQKNRMRATLEPGGPRDTLQQPPFPFIVSVDAGSQAQDVCTTDSATIDLTYTLVDPAFTSPVTFSASGLPSGATATFSPNSVTADGTAVTLTISNLGGATVDTYSILIEATDGNDVVPSGASLSVYDTNFAALTAVTPADGAIDANPTATLEWSEDANAAAYEVDIATDAGFTNIVASGVPDRPEFEAVLMSTTQYFWRVRSVNDCGTGSYLTASFTTGNIQCDNFNSTDTPVAIPDGFGFFGPADGPPAESELLVIAATSITDVNVTVDISHTWVSDLRLVLTAPDGTDVILANNIGGSGDDYTNTVFDSDAPDSINSASPPFTGTFAPDGDLSTLNGQIATGTWILTAVDNFTGDTGTINSWSIEVCGVPLPDADGDGIPDDTDNCPDIVNTDQSDIDGDDIGDLCDDDIDGDGVLNTDDNCPETANADQADLDNNGIGEACDEICNFGLADDLPITILEDQDEPQLYFTELFIEDNFIIEDINVSVDISHTWNSDLRIALIEPSGADFIWLSFENGGTSDNYTGTVFDDDSDTPIGAGTGPFSGVFAPDEPLSTFNGTFSRGIWTLVVVDMFDGDGGSINNFSMEICGLRDLTDYDGDGVLNDVDNCVLIYNPDQADNDGDGAGDLCDDDDDNDGVLDVNDNCQFGFNPDQADNDGDGEGDVCDPDDDNDGVLDEDDNCQFTANSGQEDIDLNGIGDVCDNIYANDIISPNGDSVNDTWTIIGINRFPGTKVKVYSRWGNEVFASDNYGNNWAGTGPGGKLLPAGSYYYVLDQGGTGETIIDGWLVIIF</sequence>
<evidence type="ECO:0000256" key="2">
    <source>
        <dbReference type="ARBA" id="ARBA00022729"/>
    </source>
</evidence>
<dbReference type="Gene3D" id="3.40.390.10">
    <property type="entry name" value="Collagenase (Catalytic Domain)"/>
    <property type="match status" value="1"/>
</dbReference>
<accession>A0A4R1KU43</accession>
<dbReference type="GO" id="GO:0008237">
    <property type="term" value="F:metallopeptidase activity"/>
    <property type="evidence" value="ECO:0007669"/>
    <property type="project" value="InterPro"/>
</dbReference>
<dbReference type="InterPro" id="IPR028974">
    <property type="entry name" value="TSP_type-3_rpt"/>
</dbReference>
<dbReference type="Gene3D" id="2.60.40.10">
    <property type="entry name" value="Immunoglobulins"/>
    <property type="match status" value="1"/>
</dbReference>